<evidence type="ECO:0000256" key="9">
    <source>
        <dbReference type="ARBA" id="ARBA00023136"/>
    </source>
</evidence>
<keyword evidence="4" id="KW-0410">Iron transport</keyword>
<keyword evidence="16" id="KW-0675">Receptor</keyword>
<evidence type="ECO:0000259" key="15">
    <source>
        <dbReference type="Pfam" id="PF07715"/>
    </source>
</evidence>
<dbReference type="OrthoDB" id="7455607at2"/>
<comment type="similarity">
    <text evidence="11 12">Belongs to the TonB-dependent receptor family.</text>
</comment>
<evidence type="ECO:0000256" key="1">
    <source>
        <dbReference type="ARBA" id="ARBA00004571"/>
    </source>
</evidence>
<evidence type="ECO:0000256" key="10">
    <source>
        <dbReference type="ARBA" id="ARBA00023237"/>
    </source>
</evidence>
<evidence type="ECO:0000256" key="4">
    <source>
        <dbReference type="ARBA" id="ARBA00022496"/>
    </source>
</evidence>
<gene>
    <name evidence="16" type="ORF">BV95_00047</name>
</gene>
<dbReference type="InterPro" id="IPR039426">
    <property type="entry name" value="TonB-dep_rcpt-like"/>
</dbReference>
<dbReference type="InterPro" id="IPR036942">
    <property type="entry name" value="Beta-barrel_TonB_sf"/>
</dbReference>
<dbReference type="PANTHER" id="PTHR32552:SF81">
    <property type="entry name" value="TONB-DEPENDENT OUTER MEMBRANE RECEPTOR"/>
    <property type="match status" value="1"/>
</dbReference>
<dbReference type="EMBL" id="JFHR01000001">
    <property type="protein sequence ID" value="KEQ55411.1"/>
    <property type="molecule type" value="Genomic_DNA"/>
</dbReference>
<dbReference type="PANTHER" id="PTHR32552">
    <property type="entry name" value="FERRICHROME IRON RECEPTOR-RELATED"/>
    <property type="match status" value="1"/>
</dbReference>
<dbReference type="GO" id="GO:0009279">
    <property type="term" value="C:cell outer membrane"/>
    <property type="evidence" value="ECO:0007669"/>
    <property type="project" value="UniProtKB-SubCell"/>
</dbReference>
<comment type="caution">
    <text evidence="16">The sequence shown here is derived from an EMBL/GenBank/DDBJ whole genome shotgun (WGS) entry which is preliminary data.</text>
</comment>
<organism evidence="16 17">
    <name type="scientific">Sphingobium chlorophenolicum</name>
    <dbReference type="NCBI Taxonomy" id="46429"/>
    <lineage>
        <taxon>Bacteria</taxon>
        <taxon>Pseudomonadati</taxon>
        <taxon>Pseudomonadota</taxon>
        <taxon>Alphaproteobacteria</taxon>
        <taxon>Sphingomonadales</taxon>
        <taxon>Sphingomonadaceae</taxon>
        <taxon>Sphingobium</taxon>
    </lineage>
</organism>
<keyword evidence="3 11" id="KW-1134">Transmembrane beta strand</keyword>
<evidence type="ECO:0000313" key="17">
    <source>
        <dbReference type="Proteomes" id="UP000028411"/>
    </source>
</evidence>
<evidence type="ECO:0000256" key="12">
    <source>
        <dbReference type="RuleBase" id="RU003357"/>
    </source>
</evidence>
<dbReference type="PATRIC" id="fig|46429.4.peg.49"/>
<dbReference type="GO" id="GO:0006826">
    <property type="term" value="P:iron ion transport"/>
    <property type="evidence" value="ECO:0007669"/>
    <property type="project" value="UniProtKB-KW"/>
</dbReference>
<dbReference type="eggNOG" id="COG4771">
    <property type="taxonomic scope" value="Bacteria"/>
</dbReference>
<dbReference type="InterPro" id="IPR012910">
    <property type="entry name" value="Plug_dom"/>
</dbReference>
<comment type="subcellular location">
    <subcellularLocation>
        <location evidence="1 11">Cell outer membrane</location>
        <topology evidence="1 11">Multi-pass membrane protein</topology>
    </subcellularLocation>
</comment>
<evidence type="ECO:0000256" key="11">
    <source>
        <dbReference type="PROSITE-ProRule" id="PRU01360"/>
    </source>
</evidence>
<dbReference type="Pfam" id="PF07715">
    <property type="entry name" value="Plug"/>
    <property type="match status" value="1"/>
</dbReference>
<dbReference type="PROSITE" id="PS52016">
    <property type="entry name" value="TONB_DEPENDENT_REC_3"/>
    <property type="match status" value="1"/>
</dbReference>
<feature type="chain" id="PRO_5001763446" evidence="13">
    <location>
        <begin position="35"/>
        <end position="752"/>
    </location>
</feature>
<accession>A0A081RJN8</accession>
<dbReference type="CDD" id="cd01347">
    <property type="entry name" value="ligand_gated_channel"/>
    <property type="match status" value="1"/>
</dbReference>
<sequence>MGMNKRAKLRLQGRLVFAAASAAVALAAAASAQAQSAGAPEGASAPKDEGQNIIVTAQKRASRLADVPAAISAFSGTYIQERGVNDFEGLVEQTPGVSMTSDFGGSASKVISVRGLGGSDDYRPNGSSSAALHIDDVYQTSNLFLSLPFFDVERVEVLKGPQGTLYGRNSTAGVINVLTRDPTKDLDGYVTGEIGSYDRYRIEAAVGGALTQDISARIAVLREWGGGYMDGKGAGYLAGTRVFAGTPVVPDPGARSGWGDRNMLALRGTLLWNMPTDGKLKLKAFMSRDKGENQITDSVQGIANNGWLEPDNDPYTFYSSRYPMRDIRMYGGSLNYEQPLTDDITLTTILGYQYGKRFVEGATGGPARVFDWDFNDRVRQKSFETRLAGNIGTIDWVVGLYAINDKVKFRTDLDYTDVGATRVRTNYMQTRKSRAVFGQVDWPITDKFTVTGGLRYTDDKARFAGSTIDLNPYGITQGATRFPAVPVFFDNRAHDNNVSGRLTLAYKPIEEVKVYVSYGTGYKAGGFDGSSIFSAVEALPLKPENVKAYEAGLKVSTDSGFFASVDGFYYDLSELQAFTILAPNTPNIRVNVGKSILYGVDLQVGVKLFDNDLHSLRLEAGGTLLDSRITEFQGTAAQVAANLGNDLPAAPHRTANASLVHNLQLGGGLEFKTTFDVRYKSAEFKRLNNVATSRVPTYALFGLRGELSSDAGWSVYAFVRNLTDEVYALDRNLAQRLVGSPRLFGGGVRYEF</sequence>
<evidence type="ECO:0000256" key="6">
    <source>
        <dbReference type="ARBA" id="ARBA00023004"/>
    </source>
</evidence>
<evidence type="ECO:0000256" key="7">
    <source>
        <dbReference type="ARBA" id="ARBA00023065"/>
    </source>
</evidence>
<keyword evidence="7" id="KW-0406">Ion transport</keyword>
<evidence type="ECO:0000256" key="13">
    <source>
        <dbReference type="SAM" id="SignalP"/>
    </source>
</evidence>
<keyword evidence="2 11" id="KW-0813">Transport</keyword>
<dbReference type="Gene3D" id="2.40.170.20">
    <property type="entry name" value="TonB-dependent receptor, beta-barrel domain"/>
    <property type="match status" value="1"/>
</dbReference>
<dbReference type="AlphaFoldDB" id="A0A081RJN8"/>
<evidence type="ECO:0000256" key="2">
    <source>
        <dbReference type="ARBA" id="ARBA00022448"/>
    </source>
</evidence>
<evidence type="ECO:0000259" key="14">
    <source>
        <dbReference type="Pfam" id="PF00593"/>
    </source>
</evidence>
<dbReference type="Proteomes" id="UP000028411">
    <property type="component" value="Unassembled WGS sequence"/>
</dbReference>
<evidence type="ECO:0000313" key="16">
    <source>
        <dbReference type="EMBL" id="KEQ55411.1"/>
    </source>
</evidence>
<dbReference type="SUPFAM" id="SSF56935">
    <property type="entry name" value="Porins"/>
    <property type="match status" value="1"/>
</dbReference>
<feature type="domain" description="TonB-dependent receptor-like beta-barrel" evidence="14">
    <location>
        <begin position="305"/>
        <end position="722"/>
    </location>
</feature>
<feature type="domain" description="TonB-dependent receptor plug" evidence="15">
    <location>
        <begin position="64"/>
        <end position="174"/>
    </location>
</feature>
<evidence type="ECO:0000256" key="8">
    <source>
        <dbReference type="ARBA" id="ARBA00023077"/>
    </source>
</evidence>
<keyword evidence="6" id="KW-0408">Iron</keyword>
<feature type="signal peptide" evidence="13">
    <location>
        <begin position="1"/>
        <end position="34"/>
    </location>
</feature>
<proteinExistence type="inferred from homology"/>
<dbReference type="Pfam" id="PF00593">
    <property type="entry name" value="TonB_dep_Rec_b-barrel"/>
    <property type="match status" value="1"/>
</dbReference>
<dbReference type="InterPro" id="IPR000531">
    <property type="entry name" value="Beta-barrel_TonB"/>
</dbReference>
<evidence type="ECO:0000256" key="5">
    <source>
        <dbReference type="ARBA" id="ARBA00022692"/>
    </source>
</evidence>
<keyword evidence="5 11" id="KW-0812">Transmembrane</keyword>
<keyword evidence="10 11" id="KW-0998">Cell outer membrane</keyword>
<keyword evidence="8 12" id="KW-0798">TonB box</keyword>
<reference evidence="16 17" key="1">
    <citation type="submission" date="2014-02" db="EMBL/GenBank/DDBJ databases">
        <title>Whole genome sequence of Sphingobium chlorophenolicum NBRC 16172.</title>
        <authorList>
            <person name="Gan H.M."/>
            <person name="Gan H.Y."/>
            <person name="Chew T.H."/>
            <person name="Savka M.A."/>
        </authorList>
    </citation>
    <scope>NUCLEOTIDE SEQUENCE [LARGE SCALE GENOMIC DNA]</scope>
    <source>
        <strain evidence="16 17">NBRC 16172</strain>
    </source>
</reference>
<keyword evidence="13" id="KW-0732">Signal</keyword>
<protein>
    <submittedName>
        <fullName evidence="16">TonB-denpendent receptor</fullName>
    </submittedName>
</protein>
<keyword evidence="9 11" id="KW-0472">Membrane</keyword>
<name>A0A081RJN8_SPHCR</name>
<evidence type="ECO:0000256" key="3">
    <source>
        <dbReference type="ARBA" id="ARBA00022452"/>
    </source>
</evidence>